<dbReference type="InterPro" id="IPR029044">
    <property type="entry name" value="Nucleotide-diphossugar_trans"/>
</dbReference>
<protein>
    <recommendedName>
        <fullName evidence="2 7">Chitin synthase</fullName>
        <ecNumber evidence="2 7">2.4.1.16</ecNumber>
    </recommendedName>
</protein>
<keyword evidence="3 7" id="KW-0328">Glycosyltransferase</keyword>
<organism evidence="10 11">
    <name type="scientific">Jimgerdemannia flammicorona</name>
    <dbReference type="NCBI Taxonomy" id="994334"/>
    <lineage>
        <taxon>Eukaryota</taxon>
        <taxon>Fungi</taxon>
        <taxon>Fungi incertae sedis</taxon>
        <taxon>Mucoromycota</taxon>
        <taxon>Mucoromycotina</taxon>
        <taxon>Endogonomycetes</taxon>
        <taxon>Endogonales</taxon>
        <taxon>Endogonaceae</taxon>
        <taxon>Jimgerdemannia</taxon>
    </lineage>
</organism>
<keyword evidence="5 7" id="KW-1133">Transmembrane helix</keyword>
<dbReference type="Pfam" id="PF01644">
    <property type="entry name" value="Chitin_synth_1"/>
    <property type="match status" value="1"/>
</dbReference>
<dbReference type="InterPro" id="IPR013616">
    <property type="entry name" value="Chitin_synth_N"/>
</dbReference>
<name>A0A433Q343_9FUNG</name>
<feature type="transmembrane region" description="Helical" evidence="7">
    <location>
        <begin position="640"/>
        <end position="664"/>
    </location>
</feature>
<feature type="transmembrane region" description="Helical" evidence="7">
    <location>
        <begin position="755"/>
        <end position="775"/>
    </location>
</feature>
<comment type="function">
    <text evidence="7">Polymerizes chitin, a structural polymer of the cell wall and septum, by transferring the sugar moiety of UDP-GlcNAc to the non-reducing end of the growing chitin polymer.</text>
</comment>
<evidence type="ECO:0000256" key="5">
    <source>
        <dbReference type="ARBA" id="ARBA00022989"/>
    </source>
</evidence>
<keyword evidence="4 7" id="KW-0812">Transmembrane</keyword>
<dbReference type="SUPFAM" id="SSF53448">
    <property type="entry name" value="Nucleotide-diphospho-sugar transferases"/>
    <property type="match status" value="1"/>
</dbReference>
<feature type="transmembrane region" description="Helical" evidence="7">
    <location>
        <begin position="551"/>
        <end position="570"/>
    </location>
</feature>
<keyword evidence="7" id="KW-0808">Transferase</keyword>
<proteinExistence type="inferred from homology"/>
<evidence type="ECO:0000313" key="10">
    <source>
        <dbReference type="EMBL" id="RUS24225.1"/>
    </source>
</evidence>
<dbReference type="PANTHER" id="PTHR22914">
    <property type="entry name" value="CHITIN SYNTHASE"/>
    <property type="match status" value="1"/>
</dbReference>
<evidence type="ECO:0000256" key="1">
    <source>
        <dbReference type="ARBA" id="ARBA00004141"/>
    </source>
</evidence>
<dbReference type="CDD" id="cd04190">
    <property type="entry name" value="Chitin_synth_C"/>
    <property type="match status" value="1"/>
</dbReference>
<sequence>MAYHPQGGPTSPHGYGGGPPRSPPAGFSPQGFPQGPPQGGFPHGPQGGPPGVGYPPIMGGPGPRGPGSPPGRGPGGPPHGPPMHMQGGPPHSPSYPQDNYMGGGAGYFEDHDQASLIGNQGPYPTSPRNNGPGPFTPGGHPLSPEAQHQIDMEFQAKQAQKNENRKSFRHVELVQGNLVLDMPVPDKLLRNVKYTTGEEFTHMRYTAATCDPNDFLKNRYTLRPYLYGRHTELFVVMTMYNEDDILFLKTMNSVMKNIAHLCSRTKSKMWGPDGWQKIVVCVVSDGRTKIHPRVLKVLGAQGAYQDGVAKTEVAGKVVTAHIYEYTTQVMVDQETSKMHGADKGIVPVQIIFCLKEANKKKLNSHRWFFRAFAPQLNPNVCILLDVGTKPSGTSLYHLWKAFDRASYIGGACGEICAELGRGWTNLLNPLVASQNFEYKMSNILDKPLESVFGYISVLPGAFSAYRYKALKDVSPGVGPLASYFKGEALHGGDANAGIFEANMYLAEDRILCFELVAKKGEAWLLKYVKAAKAETDVPDSLPEFISQRRRWLNGSFFAAIYGTVHFWRIWSSGQNLYRKVLLMFEFLYNGINLLFNWFALANFYLTFFFLTKASVPVSYDAMVDGVLTRFIQQNTVPDPFFGHGSAIFTTLRECYIMVIVIIFISALGNRPQGSKALYYACVVLYAILMMVMLYVSGFTIYQTVPKTLAGWKSSVTLFETSPAFRDIIISLGSTYALYFFSSFAYGEPWHMFTSFGQYMFLLPSYVNILMVYAFCNTHDVSWGTKGDNKVESLGVAAVTTNKNGTQTVRVEVPVEKADINSSYEAFLRDLSVPEVKKPEHRDAKTKQEDYYKLFRTRLVLTWMFSNALLVIVMSSDSFLAWITENNPNKQRAYNPYLTFIFWSVAGLAAVRFVGSTMYLILRIVFG</sequence>
<dbReference type="PANTHER" id="PTHR22914:SF44">
    <property type="entry name" value="CHITIN SYNTHASE 2"/>
    <property type="match status" value="1"/>
</dbReference>
<comment type="subcellular location">
    <subcellularLocation>
        <location evidence="7">Cell membrane</location>
        <topology evidence="7">Multi-pass membrane protein</topology>
    </subcellularLocation>
    <subcellularLocation>
        <location evidence="1">Membrane</location>
        <topology evidence="1">Multi-pass membrane protein</topology>
    </subcellularLocation>
</comment>
<feature type="transmembrane region" description="Helical" evidence="7">
    <location>
        <begin position="676"/>
        <end position="701"/>
    </location>
</feature>
<evidence type="ECO:0000256" key="7">
    <source>
        <dbReference type="RuleBase" id="RU366040"/>
    </source>
</evidence>
<feature type="transmembrane region" description="Helical" evidence="7">
    <location>
        <begin position="858"/>
        <end position="879"/>
    </location>
</feature>
<dbReference type="GO" id="GO:0004100">
    <property type="term" value="F:chitin synthase activity"/>
    <property type="evidence" value="ECO:0007669"/>
    <property type="project" value="UniProtKB-UniRule"/>
</dbReference>
<feature type="compositionally biased region" description="Gly residues" evidence="8">
    <location>
        <begin position="37"/>
        <end position="51"/>
    </location>
</feature>
<keyword evidence="7" id="KW-0961">Cell wall biogenesis/degradation</keyword>
<dbReference type="InterPro" id="IPR004835">
    <property type="entry name" value="Chitin_synth"/>
</dbReference>
<dbReference type="Pfam" id="PF08407">
    <property type="entry name" value="Chitin_synth_1N"/>
    <property type="match status" value="1"/>
</dbReference>
<dbReference type="GO" id="GO:0006031">
    <property type="term" value="P:chitin biosynthetic process"/>
    <property type="evidence" value="ECO:0007669"/>
    <property type="project" value="UniProtKB-UniRule"/>
</dbReference>
<evidence type="ECO:0000313" key="11">
    <source>
        <dbReference type="Proteomes" id="UP000274822"/>
    </source>
</evidence>
<dbReference type="GO" id="GO:0071555">
    <property type="term" value="P:cell wall organization"/>
    <property type="evidence" value="ECO:0007669"/>
    <property type="project" value="UniProtKB-KW"/>
</dbReference>
<keyword evidence="6 7" id="KW-0472">Membrane</keyword>
<feature type="region of interest" description="Disordered" evidence="8">
    <location>
        <begin position="1"/>
        <end position="145"/>
    </location>
</feature>
<dbReference type="EMBL" id="RBNJ01016748">
    <property type="protein sequence ID" value="RUS24225.1"/>
    <property type="molecule type" value="Genomic_DNA"/>
</dbReference>
<comment type="caution">
    <text evidence="10">The sequence shown here is derived from an EMBL/GenBank/DDBJ whole genome shotgun (WGS) entry which is preliminary data.</text>
</comment>
<feature type="compositionally biased region" description="Low complexity" evidence="8">
    <location>
        <begin position="24"/>
        <end position="33"/>
    </location>
</feature>
<keyword evidence="7" id="KW-1003">Cell membrane</keyword>
<dbReference type="GO" id="GO:0030428">
    <property type="term" value="C:cell septum"/>
    <property type="evidence" value="ECO:0007669"/>
    <property type="project" value="TreeGrafter"/>
</dbReference>
<evidence type="ECO:0000256" key="2">
    <source>
        <dbReference type="ARBA" id="ARBA00012543"/>
    </source>
</evidence>
<dbReference type="EC" id="2.4.1.16" evidence="2 7"/>
<dbReference type="AlphaFoldDB" id="A0A433Q343"/>
<evidence type="ECO:0000256" key="4">
    <source>
        <dbReference type="ARBA" id="ARBA00022692"/>
    </source>
</evidence>
<evidence type="ECO:0000256" key="3">
    <source>
        <dbReference type="ARBA" id="ARBA00022676"/>
    </source>
</evidence>
<feature type="compositionally biased region" description="Polar residues" evidence="8">
    <location>
        <begin position="116"/>
        <end position="129"/>
    </location>
</feature>
<feature type="transmembrane region" description="Helical" evidence="7">
    <location>
        <begin position="591"/>
        <end position="610"/>
    </location>
</feature>
<dbReference type="GO" id="GO:0005886">
    <property type="term" value="C:plasma membrane"/>
    <property type="evidence" value="ECO:0007669"/>
    <property type="project" value="UniProtKB-SubCell"/>
</dbReference>
<dbReference type="Proteomes" id="UP000274822">
    <property type="component" value="Unassembled WGS sequence"/>
</dbReference>
<comment type="similarity">
    <text evidence="7">Belongs to the chitin synthase family.</text>
</comment>
<gene>
    <name evidence="10" type="ORF">BC938DRAFT_473916</name>
</gene>
<feature type="transmembrane region" description="Helical" evidence="7">
    <location>
        <begin position="899"/>
        <end position="921"/>
    </location>
</feature>
<keyword evidence="11" id="KW-1185">Reference proteome</keyword>
<evidence type="ECO:0000259" key="9">
    <source>
        <dbReference type="Pfam" id="PF08407"/>
    </source>
</evidence>
<feature type="compositionally biased region" description="Pro residues" evidence="8">
    <location>
        <begin position="63"/>
        <end position="81"/>
    </location>
</feature>
<evidence type="ECO:0000256" key="6">
    <source>
        <dbReference type="ARBA" id="ARBA00023136"/>
    </source>
</evidence>
<reference evidence="10 11" key="1">
    <citation type="journal article" date="2018" name="New Phytol.">
        <title>Phylogenomics of Endogonaceae and evolution of mycorrhizas within Mucoromycota.</title>
        <authorList>
            <person name="Chang Y."/>
            <person name="Desiro A."/>
            <person name="Na H."/>
            <person name="Sandor L."/>
            <person name="Lipzen A."/>
            <person name="Clum A."/>
            <person name="Barry K."/>
            <person name="Grigoriev I.V."/>
            <person name="Martin F.M."/>
            <person name="Stajich J.E."/>
            <person name="Smith M.E."/>
            <person name="Bonito G."/>
            <person name="Spatafora J.W."/>
        </authorList>
    </citation>
    <scope>NUCLEOTIDE SEQUENCE [LARGE SCALE GENOMIC DNA]</scope>
    <source>
        <strain evidence="10 11">AD002</strain>
    </source>
</reference>
<evidence type="ECO:0000256" key="8">
    <source>
        <dbReference type="SAM" id="MobiDB-lite"/>
    </source>
</evidence>
<comment type="catalytic activity">
    <reaction evidence="7">
        <text>[(1-&gt;4)-N-acetyl-beta-D-glucosaminyl](n) + UDP-N-acetyl-alpha-D-glucosamine = [(1-&gt;4)-N-acetyl-beta-D-glucosaminyl](n+1) + UDP + H(+)</text>
        <dbReference type="Rhea" id="RHEA:16637"/>
        <dbReference type="Rhea" id="RHEA-COMP:9593"/>
        <dbReference type="Rhea" id="RHEA-COMP:9595"/>
        <dbReference type="ChEBI" id="CHEBI:15378"/>
        <dbReference type="ChEBI" id="CHEBI:17029"/>
        <dbReference type="ChEBI" id="CHEBI:57705"/>
        <dbReference type="ChEBI" id="CHEBI:58223"/>
        <dbReference type="EC" id="2.4.1.16"/>
    </reaction>
</comment>
<feature type="domain" description="Chitin synthase N-terminal" evidence="9">
    <location>
        <begin position="167"/>
        <end position="232"/>
    </location>
</feature>
<accession>A0A433Q343</accession>